<proteinExistence type="predicted"/>
<accession>A0A6B3SHC3</accession>
<evidence type="ECO:0000259" key="1">
    <source>
        <dbReference type="Pfam" id="PF01844"/>
    </source>
</evidence>
<name>A0A6B3SHC3_9BURK</name>
<dbReference type="Pfam" id="PF01844">
    <property type="entry name" value="HNH"/>
    <property type="match status" value="1"/>
</dbReference>
<dbReference type="Proteomes" id="UP000482155">
    <property type="component" value="Unassembled WGS sequence"/>
</dbReference>
<dbReference type="AlphaFoldDB" id="A0A6B3SHC3"/>
<reference evidence="2 3" key="1">
    <citation type="submission" date="2020-02" db="EMBL/GenBank/DDBJ databases">
        <authorList>
            <person name="Kim M.K."/>
        </authorList>
    </citation>
    <scope>NUCLEOTIDE SEQUENCE [LARGE SCALE GENOMIC DNA]</scope>
    <source>
        <strain evidence="2 3">17J57-3</strain>
    </source>
</reference>
<feature type="domain" description="HNH" evidence="1">
    <location>
        <begin position="19"/>
        <end position="65"/>
    </location>
</feature>
<evidence type="ECO:0000313" key="2">
    <source>
        <dbReference type="EMBL" id="NEX60050.1"/>
    </source>
</evidence>
<evidence type="ECO:0000313" key="3">
    <source>
        <dbReference type="Proteomes" id="UP000482155"/>
    </source>
</evidence>
<dbReference type="InterPro" id="IPR002711">
    <property type="entry name" value="HNH"/>
</dbReference>
<dbReference type="Gene3D" id="1.10.30.50">
    <property type="match status" value="1"/>
</dbReference>
<keyword evidence="2" id="KW-0255">Endonuclease</keyword>
<protein>
    <submittedName>
        <fullName evidence="2">HNH endonuclease</fullName>
    </submittedName>
</protein>
<dbReference type="CDD" id="cd00085">
    <property type="entry name" value="HNHc"/>
    <property type="match status" value="1"/>
</dbReference>
<keyword evidence="2" id="KW-0378">Hydrolase</keyword>
<dbReference type="InterPro" id="IPR003615">
    <property type="entry name" value="HNH_nuc"/>
</dbReference>
<dbReference type="EMBL" id="JAAIVB010000011">
    <property type="protein sequence ID" value="NEX60050.1"/>
    <property type="molecule type" value="Genomic_DNA"/>
</dbReference>
<dbReference type="GO" id="GO:0003676">
    <property type="term" value="F:nucleic acid binding"/>
    <property type="evidence" value="ECO:0007669"/>
    <property type="project" value="InterPro"/>
</dbReference>
<dbReference type="GO" id="GO:0008270">
    <property type="term" value="F:zinc ion binding"/>
    <property type="evidence" value="ECO:0007669"/>
    <property type="project" value="InterPro"/>
</dbReference>
<organism evidence="2 3">
    <name type="scientific">Noviherbaspirillum galbum</name>
    <dbReference type="NCBI Taxonomy" id="2709383"/>
    <lineage>
        <taxon>Bacteria</taxon>
        <taxon>Pseudomonadati</taxon>
        <taxon>Pseudomonadota</taxon>
        <taxon>Betaproteobacteria</taxon>
        <taxon>Burkholderiales</taxon>
        <taxon>Oxalobacteraceae</taxon>
        <taxon>Noviherbaspirillum</taxon>
    </lineage>
</organism>
<keyword evidence="3" id="KW-1185">Reference proteome</keyword>
<comment type="caution">
    <text evidence="2">The sequence shown here is derived from an EMBL/GenBank/DDBJ whole genome shotgun (WGS) entry which is preliminary data.</text>
</comment>
<keyword evidence="2" id="KW-0540">Nuclease</keyword>
<sequence>MAISEMTWHEVFDACQGRCQYCGADLVSSLLAYRCAEVDHLLPPSNPDRDKPENLVLACRPCNGSLSRAHGLGLFTVAQRKAYLEGTNAGFEARRIQHFKAIYGRTPVE</sequence>
<dbReference type="RefSeq" id="WP_163960554.1">
    <property type="nucleotide sequence ID" value="NZ_JAAIVB010000011.1"/>
</dbReference>
<gene>
    <name evidence="2" type="ORF">G3574_03070</name>
</gene>
<dbReference type="GO" id="GO:0004519">
    <property type="term" value="F:endonuclease activity"/>
    <property type="evidence" value="ECO:0007669"/>
    <property type="project" value="UniProtKB-KW"/>
</dbReference>